<dbReference type="AlphaFoldDB" id="A0A4U6VHP8"/>
<evidence type="ECO:0000313" key="3">
    <source>
        <dbReference type="Proteomes" id="UP000298652"/>
    </source>
</evidence>
<dbReference type="Proteomes" id="UP000298652">
    <property type="component" value="Chromosome 3"/>
</dbReference>
<dbReference type="Gramene" id="TKW28352">
    <property type="protein sequence ID" value="TKW28352"/>
    <property type="gene ID" value="SEVIR_3G312500v2"/>
</dbReference>
<evidence type="ECO:0000256" key="1">
    <source>
        <dbReference type="SAM" id="MobiDB-lite"/>
    </source>
</evidence>
<reference evidence="2 3" key="1">
    <citation type="submission" date="2019-03" db="EMBL/GenBank/DDBJ databases">
        <title>WGS assembly of Setaria viridis.</title>
        <authorList>
            <person name="Huang P."/>
            <person name="Jenkins J."/>
            <person name="Grimwood J."/>
            <person name="Barry K."/>
            <person name="Healey A."/>
            <person name="Mamidi S."/>
            <person name="Sreedasyam A."/>
            <person name="Shu S."/>
            <person name="Feldman M."/>
            <person name="Wu J."/>
            <person name="Yu Y."/>
            <person name="Chen C."/>
            <person name="Johnson J."/>
            <person name="Rokhsar D."/>
            <person name="Baxter I."/>
            <person name="Schmutz J."/>
            <person name="Brutnell T."/>
            <person name="Kellogg E."/>
        </authorList>
    </citation>
    <scope>NUCLEOTIDE SEQUENCE [LARGE SCALE GENOMIC DNA]</scope>
    <source>
        <strain evidence="3">cv. A10</strain>
    </source>
</reference>
<dbReference type="EMBL" id="CM016554">
    <property type="protein sequence ID" value="TKW28352.1"/>
    <property type="molecule type" value="Genomic_DNA"/>
</dbReference>
<accession>A0A4U6VHP8</accession>
<dbReference type="EMBL" id="CM016554">
    <property type="protein sequence ID" value="TKW28350.1"/>
    <property type="molecule type" value="Genomic_DNA"/>
</dbReference>
<proteinExistence type="predicted"/>
<keyword evidence="3" id="KW-1185">Reference proteome</keyword>
<organism evidence="2 3">
    <name type="scientific">Setaria viridis</name>
    <name type="common">Green bristlegrass</name>
    <name type="synonym">Setaria italica subsp. viridis</name>
    <dbReference type="NCBI Taxonomy" id="4556"/>
    <lineage>
        <taxon>Eukaryota</taxon>
        <taxon>Viridiplantae</taxon>
        <taxon>Streptophyta</taxon>
        <taxon>Embryophyta</taxon>
        <taxon>Tracheophyta</taxon>
        <taxon>Spermatophyta</taxon>
        <taxon>Magnoliopsida</taxon>
        <taxon>Liliopsida</taxon>
        <taxon>Poales</taxon>
        <taxon>Poaceae</taxon>
        <taxon>PACMAD clade</taxon>
        <taxon>Panicoideae</taxon>
        <taxon>Panicodae</taxon>
        <taxon>Paniceae</taxon>
        <taxon>Cenchrinae</taxon>
        <taxon>Setaria</taxon>
    </lineage>
</organism>
<dbReference type="Gramene" id="TKW28351">
    <property type="protein sequence ID" value="TKW28351"/>
    <property type="gene ID" value="SEVIR_3G312500v2"/>
</dbReference>
<name>A0A4U6VHP8_SETVI</name>
<gene>
    <name evidence="2" type="ORF">SEVIR_3G312500v2</name>
</gene>
<dbReference type="Gramene" id="TKW28350">
    <property type="protein sequence ID" value="TKW28350"/>
    <property type="gene ID" value="SEVIR_3G312500v2"/>
</dbReference>
<sequence>MLRTQPSRRFFSHRAFPGFILLTRFSPERESRRGRSVSRSPFSARVFSPSAAAAANRHLQPPLFVGARSLPARASPPLPPPPLAICRRSRLPVLARCLRHNSPSAASFASKDSRQEPDQQDTVTAVSPAATPRGGRRCGPRPAGPATVVPPVATPRGGHQLALVRQPACCCHR</sequence>
<dbReference type="EMBL" id="CM016554">
    <property type="protein sequence ID" value="TKW28351.1"/>
    <property type="molecule type" value="Genomic_DNA"/>
</dbReference>
<dbReference type="EMBL" id="CM016554">
    <property type="protein sequence ID" value="TKW28353.1"/>
    <property type="molecule type" value="Genomic_DNA"/>
</dbReference>
<feature type="region of interest" description="Disordered" evidence="1">
    <location>
        <begin position="104"/>
        <end position="154"/>
    </location>
</feature>
<evidence type="ECO:0000313" key="2">
    <source>
        <dbReference type="EMBL" id="TKW28352.1"/>
    </source>
</evidence>
<dbReference type="Gramene" id="TKW28353">
    <property type="protein sequence ID" value="TKW28353"/>
    <property type="gene ID" value="SEVIR_3G312500v2"/>
</dbReference>
<feature type="compositionally biased region" description="Low complexity" evidence="1">
    <location>
        <begin position="140"/>
        <end position="154"/>
    </location>
</feature>
<protein>
    <submittedName>
        <fullName evidence="2">Uncharacterized protein</fullName>
    </submittedName>
</protein>